<evidence type="ECO:0000313" key="2">
    <source>
        <dbReference type="Proteomes" id="UP000032142"/>
    </source>
</evidence>
<reference evidence="2" key="1">
    <citation type="submission" date="2014-09" db="EMBL/GenBank/DDBJ databases">
        <authorList>
            <person name="Mudge J."/>
            <person name="Ramaraj T."/>
            <person name="Lindquist I.E."/>
            <person name="Bharti A.K."/>
            <person name="Sundararajan A."/>
            <person name="Cameron C.T."/>
            <person name="Woodward J.E."/>
            <person name="May G.D."/>
            <person name="Brubaker C."/>
            <person name="Broadhvest J."/>
            <person name="Wilkins T.A."/>
        </authorList>
    </citation>
    <scope>NUCLEOTIDE SEQUENCE</scope>
    <source>
        <strain evidence="2">cv. AKA8401</strain>
    </source>
</reference>
<proteinExistence type="predicted"/>
<organism evidence="1 2">
    <name type="scientific">Gossypium arboreum</name>
    <name type="common">Tree cotton</name>
    <name type="synonym">Gossypium nanking</name>
    <dbReference type="NCBI Taxonomy" id="29729"/>
    <lineage>
        <taxon>Eukaryota</taxon>
        <taxon>Viridiplantae</taxon>
        <taxon>Streptophyta</taxon>
        <taxon>Embryophyta</taxon>
        <taxon>Tracheophyta</taxon>
        <taxon>Spermatophyta</taxon>
        <taxon>Magnoliopsida</taxon>
        <taxon>eudicotyledons</taxon>
        <taxon>Gunneridae</taxon>
        <taxon>Pentapetalae</taxon>
        <taxon>rosids</taxon>
        <taxon>malvids</taxon>
        <taxon>Malvales</taxon>
        <taxon>Malvaceae</taxon>
        <taxon>Malvoideae</taxon>
        <taxon>Gossypium</taxon>
    </lineage>
</organism>
<dbReference type="Proteomes" id="UP000032142">
    <property type="component" value="Unassembled WGS sequence"/>
</dbReference>
<protein>
    <submittedName>
        <fullName evidence="1">Uncharacterized protein</fullName>
    </submittedName>
</protein>
<gene>
    <name evidence="1" type="ORF">F383_31791</name>
</gene>
<comment type="caution">
    <text evidence="1">The sequence shown here is derived from an EMBL/GenBank/DDBJ whole genome shotgun (WGS) entry which is preliminary data.</text>
</comment>
<evidence type="ECO:0000313" key="1">
    <source>
        <dbReference type="EMBL" id="KHG06119.1"/>
    </source>
</evidence>
<accession>A0A0B0N2U4</accession>
<name>A0A0B0N2U4_GOSAR</name>
<dbReference type="EMBL" id="JRRC01443717">
    <property type="protein sequence ID" value="KHG06119.1"/>
    <property type="molecule type" value="Genomic_DNA"/>
</dbReference>
<dbReference type="AlphaFoldDB" id="A0A0B0N2U4"/>
<sequence length="17" mass="2014">MLTHSVPFHIIVTFPFQ</sequence>
<keyword evidence="2" id="KW-1185">Reference proteome</keyword>